<dbReference type="Proteomes" id="UP001063350">
    <property type="component" value="Chromosome"/>
</dbReference>
<keyword evidence="1 2" id="KW-0732">Signal</keyword>
<feature type="domain" description="Uncharacterized protein TP-0789" evidence="3">
    <location>
        <begin position="79"/>
        <end position="257"/>
    </location>
</feature>
<dbReference type="CDD" id="cd16329">
    <property type="entry name" value="LolA_like"/>
    <property type="match status" value="1"/>
</dbReference>
<feature type="signal peptide" evidence="2">
    <location>
        <begin position="1"/>
        <end position="22"/>
    </location>
</feature>
<dbReference type="RefSeq" id="WP_267926894.1">
    <property type="nucleotide sequence ID" value="NZ_AP024233.1"/>
</dbReference>
<evidence type="ECO:0000313" key="5">
    <source>
        <dbReference type="Proteomes" id="UP001063350"/>
    </source>
</evidence>
<gene>
    <name evidence="4" type="ORF">GF1_25360</name>
</gene>
<dbReference type="InterPro" id="IPR033399">
    <property type="entry name" value="TP_0789-like"/>
</dbReference>
<evidence type="ECO:0000259" key="3">
    <source>
        <dbReference type="Pfam" id="PF17131"/>
    </source>
</evidence>
<name>A0A915UB06_9BACT</name>
<evidence type="ECO:0000256" key="2">
    <source>
        <dbReference type="SAM" id="SignalP"/>
    </source>
</evidence>
<sequence length="263" mass="30473">MQYALMLLTAFSLLLPPAGVRAGDLTDVEEIVNRANLAAYYAGDDGRAEVTMTITDSQGRVRKRQFVILRKDKQDGGEQFFYVYFKKPSDVRKMVFMVHKHIGRDDDRWLYLPALDLVKRIAASDKRTSFVGSNFLYEDVSGRGLEEDVHELVETTDRFYLVKNTPKDPDSVEFSEYTVWIDKQTFMPVKSEYLDKNGQKYRVVEALELRDIQGYPTVIRSRAADLVNGSETVAEFGRIKYNIGLKDRIFTERYLRRPPREVR</sequence>
<dbReference type="SUPFAM" id="SSF89392">
    <property type="entry name" value="Prokaryotic lipoproteins and lipoprotein localization factors"/>
    <property type="match status" value="1"/>
</dbReference>
<keyword evidence="5" id="KW-1185">Reference proteome</keyword>
<dbReference type="AlphaFoldDB" id="A0A915UB06"/>
<feature type="chain" id="PRO_5036758024" evidence="2">
    <location>
        <begin position="23"/>
        <end position="263"/>
    </location>
</feature>
<dbReference type="EMBL" id="AP024233">
    <property type="protein sequence ID" value="BCO10160.1"/>
    <property type="molecule type" value="Genomic_DNA"/>
</dbReference>
<dbReference type="KEGG" id="ddu:GF1_25360"/>
<protein>
    <submittedName>
        <fullName evidence="4">Sigma E regulatory protein, MucB/RseB</fullName>
    </submittedName>
</protein>
<accession>A0A915UB06</accession>
<dbReference type="Pfam" id="PF17131">
    <property type="entry name" value="LolA_like"/>
    <property type="match status" value="1"/>
</dbReference>
<reference evidence="4" key="1">
    <citation type="submission" date="2020-12" db="EMBL/GenBank/DDBJ databases">
        <title>Desulfobium dissulfuricans gen. nov., sp. nov., a novel mesophilic, sulfate-reducing bacterium isolated from a deep-sea hydrothermal vent.</title>
        <authorList>
            <person name="Hashimoto Y."/>
            <person name="Tame A."/>
            <person name="Sawayama S."/>
            <person name="Miyazaki J."/>
            <person name="Takai K."/>
            <person name="Nakagawa S."/>
        </authorList>
    </citation>
    <scope>NUCLEOTIDE SEQUENCE</scope>
    <source>
        <strain evidence="4">GF1</strain>
    </source>
</reference>
<evidence type="ECO:0000256" key="1">
    <source>
        <dbReference type="ARBA" id="ARBA00022729"/>
    </source>
</evidence>
<dbReference type="InterPro" id="IPR029046">
    <property type="entry name" value="LolA/LolB/LppX"/>
</dbReference>
<organism evidence="4 5">
    <name type="scientific">Desulfolithobacter dissulfuricans</name>
    <dbReference type="NCBI Taxonomy" id="2795293"/>
    <lineage>
        <taxon>Bacteria</taxon>
        <taxon>Pseudomonadati</taxon>
        <taxon>Thermodesulfobacteriota</taxon>
        <taxon>Desulfobulbia</taxon>
        <taxon>Desulfobulbales</taxon>
        <taxon>Desulfobulbaceae</taxon>
        <taxon>Desulfolithobacter</taxon>
    </lineage>
</organism>
<proteinExistence type="predicted"/>
<dbReference type="Gene3D" id="2.50.20.10">
    <property type="entry name" value="Lipoprotein localisation LolA/LolB/LppX"/>
    <property type="match status" value="1"/>
</dbReference>
<evidence type="ECO:0000313" key="4">
    <source>
        <dbReference type="EMBL" id="BCO10160.1"/>
    </source>
</evidence>